<gene>
    <name evidence="1" type="ORF">PACLA_8A083692</name>
</gene>
<sequence length="218" mass="25665">MSFRNSTSENDCPFTNQSIELAFGPEVSLFLHCHLRGYDRYGQGIHGDHEYYDKYGAPVYKDNSWQEGYHVVEKRLADHYNAVVDNRLNFPLVAGMGGGVHIYKATHSEEPWNWTGWIPRQKRWLSQGCFYSNRYFLGLRGNEIQNNLWDYHPHDEEEGENVDDLMYSQIEPNDRYRGGYWFQTQPFGRYLHIISLKWHENDPGIIQILCGRCGEKSF</sequence>
<protein>
    <submittedName>
        <fullName evidence="1">Uncharacterized protein</fullName>
    </submittedName>
</protein>
<accession>A0A7D9D9R6</accession>
<dbReference type="EMBL" id="CACRXK020000218">
    <property type="protein sequence ID" value="CAB3979674.1"/>
    <property type="molecule type" value="Genomic_DNA"/>
</dbReference>
<name>A0A7D9D9R6_PARCT</name>
<evidence type="ECO:0000313" key="2">
    <source>
        <dbReference type="Proteomes" id="UP001152795"/>
    </source>
</evidence>
<proteinExistence type="predicted"/>
<dbReference type="Proteomes" id="UP001152795">
    <property type="component" value="Unassembled WGS sequence"/>
</dbReference>
<dbReference type="AlphaFoldDB" id="A0A7D9D9R6"/>
<keyword evidence="2" id="KW-1185">Reference proteome</keyword>
<comment type="caution">
    <text evidence="1">The sequence shown here is derived from an EMBL/GenBank/DDBJ whole genome shotgun (WGS) entry which is preliminary data.</text>
</comment>
<evidence type="ECO:0000313" key="1">
    <source>
        <dbReference type="EMBL" id="CAB3979674.1"/>
    </source>
</evidence>
<reference evidence="1" key="1">
    <citation type="submission" date="2020-04" db="EMBL/GenBank/DDBJ databases">
        <authorList>
            <person name="Alioto T."/>
            <person name="Alioto T."/>
            <person name="Gomez Garrido J."/>
        </authorList>
    </citation>
    <scope>NUCLEOTIDE SEQUENCE</scope>
    <source>
        <strain evidence="1">A484AB</strain>
    </source>
</reference>
<organism evidence="1 2">
    <name type="scientific">Paramuricea clavata</name>
    <name type="common">Red gorgonian</name>
    <name type="synonym">Violescent sea-whip</name>
    <dbReference type="NCBI Taxonomy" id="317549"/>
    <lineage>
        <taxon>Eukaryota</taxon>
        <taxon>Metazoa</taxon>
        <taxon>Cnidaria</taxon>
        <taxon>Anthozoa</taxon>
        <taxon>Octocorallia</taxon>
        <taxon>Malacalcyonacea</taxon>
        <taxon>Plexauridae</taxon>
        <taxon>Paramuricea</taxon>
    </lineage>
</organism>